<dbReference type="AlphaFoldDB" id="A0A8H7CS77"/>
<comment type="caution">
    <text evidence="2">The sequence shown here is derived from an EMBL/GenBank/DDBJ whole genome shotgun (WGS) entry which is preliminary data.</text>
</comment>
<dbReference type="Proteomes" id="UP000620124">
    <property type="component" value="Unassembled WGS sequence"/>
</dbReference>
<feature type="compositionally biased region" description="Polar residues" evidence="1">
    <location>
        <begin position="329"/>
        <end position="355"/>
    </location>
</feature>
<evidence type="ECO:0000313" key="2">
    <source>
        <dbReference type="EMBL" id="KAF7345553.1"/>
    </source>
</evidence>
<sequence length="573" mass="62755">MQGIASWSALCSLAACSLSHSRLNSSLHELYYLCKMPPSSTKKLDAVLMATIGCLTTVGNIVQIAPVPYAEQVISLALSILTTIQRVRDNKTAFQQLADDIQALVCAVLDARVLSVAMERILEGLVSVLLEIEDFALEHTSHNIFHRMVTSSMDASRIQDYRSKVQQALVIFGVKTQIGTHENTVLILRLLLELRESVGPRQVDGLVPSDPTHLSKRHHNLDAVLPHPGISPPSALSPAPSIQRKDGPPDLRRYFSDSELSGLTADPRRQCLGVDPVTAPYQTSTPRGMDSRPAITSMPARGQLAQGPPDLPPLYSDFKPLCSAGPSGDQRNSESAPAPYETSSPKTINPLFSSPTPSTLVATAGAVTGTSDPKFASNTSKIPEDFRENIEKNSRLCSILGVTIAFQETPSVHQISRILGLQWTDVGTALKPFRSHFDGLDATINYNSNVRLQQLPKEEVLQMVGPSEKYHSLLAQWCLVGPTPDARDIFYASEFWDYHVRNANPSTELYIALRSSRRPLSPTSRSKLPAVIEWLEKNGEREAVDLSLLYRGHGSRPSQPVEIMGGMLSILFK</sequence>
<keyword evidence="3" id="KW-1185">Reference proteome</keyword>
<name>A0A8H7CS77_9AGAR</name>
<feature type="region of interest" description="Disordered" evidence="1">
    <location>
        <begin position="222"/>
        <end position="355"/>
    </location>
</feature>
<dbReference type="InterPro" id="IPR059179">
    <property type="entry name" value="MLKL-like_MCAfunc"/>
</dbReference>
<protein>
    <submittedName>
        <fullName evidence="2">Uncharacterized protein</fullName>
    </submittedName>
</protein>
<organism evidence="2 3">
    <name type="scientific">Mycena venus</name>
    <dbReference type="NCBI Taxonomy" id="2733690"/>
    <lineage>
        <taxon>Eukaryota</taxon>
        <taxon>Fungi</taxon>
        <taxon>Dikarya</taxon>
        <taxon>Basidiomycota</taxon>
        <taxon>Agaricomycotina</taxon>
        <taxon>Agaricomycetes</taxon>
        <taxon>Agaricomycetidae</taxon>
        <taxon>Agaricales</taxon>
        <taxon>Marasmiineae</taxon>
        <taxon>Mycenaceae</taxon>
        <taxon>Mycena</taxon>
    </lineage>
</organism>
<feature type="compositionally biased region" description="Low complexity" evidence="1">
    <location>
        <begin position="232"/>
        <end position="241"/>
    </location>
</feature>
<accession>A0A8H7CS77</accession>
<dbReference type="EMBL" id="JACAZI010000013">
    <property type="protein sequence ID" value="KAF7345553.1"/>
    <property type="molecule type" value="Genomic_DNA"/>
</dbReference>
<proteinExistence type="predicted"/>
<feature type="compositionally biased region" description="Basic and acidic residues" evidence="1">
    <location>
        <begin position="243"/>
        <end position="256"/>
    </location>
</feature>
<dbReference type="InterPro" id="IPR036537">
    <property type="entry name" value="Adaptor_Cbl_N_dom_sf"/>
</dbReference>
<gene>
    <name evidence="2" type="ORF">MVEN_01574000</name>
</gene>
<dbReference type="OrthoDB" id="192148at2759"/>
<dbReference type="Gene3D" id="1.20.930.20">
    <property type="entry name" value="Adaptor protein Cbl, N-terminal domain"/>
    <property type="match status" value="1"/>
</dbReference>
<evidence type="ECO:0000256" key="1">
    <source>
        <dbReference type="SAM" id="MobiDB-lite"/>
    </source>
</evidence>
<evidence type="ECO:0000313" key="3">
    <source>
        <dbReference type="Proteomes" id="UP000620124"/>
    </source>
</evidence>
<reference evidence="2" key="1">
    <citation type="submission" date="2020-05" db="EMBL/GenBank/DDBJ databases">
        <title>Mycena genomes resolve the evolution of fungal bioluminescence.</title>
        <authorList>
            <person name="Tsai I.J."/>
        </authorList>
    </citation>
    <scope>NUCLEOTIDE SEQUENCE</scope>
    <source>
        <strain evidence="2">CCC161011</strain>
    </source>
</reference>
<dbReference type="CDD" id="cd21037">
    <property type="entry name" value="MLKL_NTD"/>
    <property type="match status" value="1"/>
</dbReference>
<dbReference type="GO" id="GO:0007166">
    <property type="term" value="P:cell surface receptor signaling pathway"/>
    <property type="evidence" value="ECO:0007669"/>
    <property type="project" value="InterPro"/>
</dbReference>